<accession>A0ABR4CCY1</accession>
<gene>
    <name evidence="2" type="ORF">VTL71DRAFT_15880</name>
</gene>
<proteinExistence type="predicted"/>
<name>A0ABR4CCY1_9HELO</name>
<evidence type="ECO:0000313" key="2">
    <source>
        <dbReference type="EMBL" id="KAL2067784.1"/>
    </source>
</evidence>
<comment type="caution">
    <text evidence="2">The sequence shown here is derived from an EMBL/GenBank/DDBJ whole genome shotgun (WGS) entry which is preliminary data.</text>
</comment>
<sequence length="138" mass="15306">MAMLMPTTTSVANKPTKDKNTPNPNHSYKRIGYYEASSQPVESMLFLGNFRGQGSGVFEGCRFYLEDAIDDSIDLGGPTLPAEVRGADDDMTVATLHGEADVLLSATYFQFLVSRHQANWQLRSDVSWLSLLLMTRPN</sequence>
<organism evidence="2 3">
    <name type="scientific">Oculimacula yallundae</name>
    <dbReference type="NCBI Taxonomy" id="86028"/>
    <lineage>
        <taxon>Eukaryota</taxon>
        <taxon>Fungi</taxon>
        <taxon>Dikarya</taxon>
        <taxon>Ascomycota</taxon>
        <taxon>Pezizomycotina</taxon>
        <taxon>Leotiomycetes</taxon>
        <taxon>Helotiales</taxon>
        <taxon>Ploettnerulaceae</taxon>
        <taxon>Oculimacula</taxon>
    </lineage>
</organism>
<evidence type="ECO:0000256" key="1">
    <source>
        <dbReference type="SAM" id="MobiDB-lite"/>
    </source>
</evidence>
<feature type="compositionally biased region" description="Polar residues" evidence="1">
    <location>
        <begin position="1"/>
        <end position="13"/>
    </location>
</feature>
<keyword evidence="3" id="KW-1185">Reference proteome</keyword>
<evidence type="ECO:0000313" key="3">
    <source>
        <dbReference type="Proteomes" id="UP001595075"/>
    </source>
</evidence>
<feature type="region of interest" description="Disordered" evidence="1">
    <location>
        <begin position="1"/>
        <end position="28"/>
    </location>
</feature>
<dbReference type="EMBL" id="JAZHXI010000009">
    <property type="protein sequence ID" value="KAL2067784.1"/>
    <property type="molecule type" value="Genomic_DNA"/>
</dbReference>
<protein>
    <submittedName>
        <fullName evidence="2">Uncharacterized protein</fullName>
    </submittedName>
</protein>
<dbReference type="Proteomes" id="UP001595075">
    <property type="component" value="Unassembled WGS sequence"/>
</dbReference>
<reference evidence="2 3" key="1">
    <citation type="journal article" date="2024" name="Commun. Biol.">
        <title>Comparative genomic analysis of thermophilic fungi reveals convergent evolutionary adaptations and gene losses.</title>
        <authorList>
            <person name="Steindorff A.S."/>
            <person name="Aguilar-Pontes M.V."/>
            <person name="Robinson A.J."/>
            <person name="Andreopoulos B."/>
            <person name="LaButti K."/>
            <person name="Kuo A."/>
            <person name="Mondo S."/>
            <person name="Riley R."/>
            <person name="Otillar R."/>
            <person name="Haridas S."/>
            <person name="Lipzen A."/>
            <person name="Grimwood J."/>
            <person name="Schmutz J."/>
            <person name="Clum A."/>
            <person name="Reid I.D."/>
            <person name="Moisan M.C."/>
            <person name="Butler G."/>
            <person name="Nguyen T.T.M."/>
            <person name="Dewar K."/>
            <person name="Conant G."/>
            <person name="Drula E."/>
            <person name="Henrissat B."/>
            <person name="Hansel C."/>
            <person name="Singer S."/>
            <person name="Hutchinson M.I."/>
            <person name="de Vries R.P."/>
            <person name="Natvig D.O."/>
            <person name="Powell A.J."/>
            <person name="Tsang A."/>
            <person name="Grigoriev I.V."/>
        </authorList>
    </citation>
    <scope>NUCLEOTIDE SEQUENCE [LARGE SCALE GENOMIC DNA]</scope>
    <source>
        <strain evidence="2 3">CBS 494.80</strain>
    </source>
</reference>